<dbReference type="GO" id="GO:0005634">
    <property type="term" value="C:nucleus"/>
    <property type="evidence" value="ECO:0007669"/>
    <property type="project" value="UniProtKB-SubCell"/>
</dbReference>
<dbReference type="PANTHER" id="PTHR47994">
    <property type="entry name" value="F14D16.11-RELATED"/>
    <property type="match status" value="1"/>
</dbReference>
<dbReference type="PROSITE" id="PS50090">
    <property type="entry name" value="MYB_LIKE"/>
    <property type="match status" value="2"/>
</dbReference>
<feature type="domain" description="Myb-like" evidence="6">
    <location>
        <begin position="9"/>
        <end position="61"/>
    </location>
</feature>
<dbReference type="InterPro" id="IPR009057">
    <property type="entry name" value="Homeodomain-like_sf"/>
</dbReference>
<dbReference type="PANTHER" id="PTHR47994:SF5">
    <property type="entry name" value="F14D16.11-RELATED"/>
    <property type="match status" value="1"/>
</dbReference>
<dbReference type="EMBL" id="CM026424">
    <property type="protein sequence ID" value="KAG0581260.1"/>
    <property type="molecule type" value="Genomic_DNA"/>
</dbReference>
<dbReference type="PROSITE" id="PS51294">
    <property type="entry name" value="HTH_MYB"/>
    <property type="match status" value="2"/>
</dbReference>
<dbReference type="CDD" id="cd00167">
    <property type="entry name" value="SANT"/>
    <property type="match status" value="2"/>
</dbReference>
<feature type="domain" description="Myb-like" evidence="6">
    <location>
        <begin position="62"/>
        <end position="112"/>
    </location>
</feature>
<sequence>MTRLPKENVEELRKGAWDAEEDEKLRKYVETYGTGHWRSVGQKAGLQRCGKSCRLRWTNYLRPDIRHGSFTLEEEDLIVKLHAAHGSRWSLIAAQMPGRTDNDIKNHWNTKLKKKLCDMGIDPVTHKPIAELVRDLAGTMTQSSGSGSQMAEEAARRCFRDNMVNKAVQDLGKNNPAIVSSQLTNQTSINVAHPTGEFVTTQEMDFGPDTAQKFSHSNSGYNSHSMDNSSSSEDALSNHSPSPPNSANLEHSGEHMYQTNDAEYQSQPNQPETSGTVVERAASSQNTYELSSAQAYLSRFQEAGHSENSLQSIAGPSVQPSSPDFMTRWLSSRSALPREEQLPQLSRFGSGMQNQSSDSQSQVHVLSKNLQGSEVNKRQAINTTWDSKVAARFNHGFNQQAGHVEAVSLQQEIFGSRGFSGPLISPTTSGHSVMDRISSAQSNAANLSGYAGHCPTICPYNSPNLISPRHSPLPIFQSPQIAGTPTGMRLLDQIEASSPQIMLWDFQK</sequence>
<feature type="domain" description="HTH myb-type" evidence="7">
    <location>
        <begin position="10"/>
        <end position="61"/>
    </location>
</feature>
<comment type="subcellular location">
    <subcellularLocation>
        <location evidence="1">Nucleus</location>
    </subcellularLocation>
</comment>
<keyword evidence="4" id="KW-0539">Nucleus</keyword>
<evidence type="ECO:0000256" key="3">
    <source>
        <dbReference type="ARBA" id="ARBA00023125"/>
    </source>
</evidence>
<evidence type="ECO:0000256" key="1">
    <source>
        <dbReference type="ARBA" id="ARBA00004123"/>
    </source>
</evidence>
<dbReference type="AlphaFoldDB" id="A0A8T0IBZ8"/>
<dbReference type="InterPro" id="IPR017930">
    <property type="entry name" value="Myb_dom"/>
</dbReference>
<evidence type="ECO:0000313" key="8">
    <source>
        <dbReference type="EMBL" id="KAG0581260.1"/>
    </source>
</evidence>
<evidence type="ECO:0000256" key="5">
    <source>
        <dbReference type="SAM" id="MobiDB-lite"/>
    </source>
</evidence>
<dbReference type="SUPFAM" id="SSF46689">
    <property type="entry name" value="Homeodomain-like"/>
    <property type="match status" value="1"/>
</dbReference>
<dbReference type="FunFam" id="1.10.10.60:FF:000645">
    <property type="entry name" value="Os07g0634900 protein"/>
    <property type="match status" value="1"/>
</dbReference>
<keyword evidence="3" id="KW-0238">DNA-binding</keyword>
<evidence type="ECO:0000256" key="4">
    <source>
        <dbReference type="ARBA" id="ARBA00023242"/>
    </source>
</evidence>
<organism evidence="8 9">
    <name type="scientific">Ceratodon purpureus</name>
    <name type="common">Fire moss</name>
    <name type="synonym">Dicranum purpureum</name>
    <dbReference type="NCBI Taxonomy" id="3225"/>
    <lineage>
        <taxon>Eukaryota</taxon>
        <taxon>Viridiplantae</taxon>
        <taxon>Streptophyta</taxon>
        <taxon>Embryophyta</taxon>
        <taxon>Bryophyta</taxon>
        <taxon>Bryophytina</taxon>
        <taxon>Bryopsida</taxon>
        <taxon>Dicranidae</taxon>
        <taxon>Pseudoditrichales</taxon>
        <taxon>Ditrichaceae</taxon>
        <taxon>Ceratodon</taxon>
    </lineage>
</organism>
<gene>
    <name evidence="8" type="ORF">KC19_4G237400</name>
</gene>
<comment type="caution">
    <text evidence="8">The sequence shown here is derived from an EMBL/GenBank/DDBJ whole genome shotgun (WGS) entry which is preliminary data.</text>
</comment>
<evidence type="ECO:0000259" key="6">
    <source>
        <dbReference type="PROSITE" id="PS50090"/>
    </source>
</evidence>
<dbReference type="FunFam" id="1.10.10.60:FF:000001">
    <property type="entry name" value="MYB-related transcription factor"/>
    <property type="match status" value="1"/>
</dbReference>
<feature type="domain" description="HTH myb-type" evidence="7">
    <location>
        <begin position="62"/>
        <end position="116"/>
    </location>
</feature>
<feature type="region of interest" description="Disordered" evidence="5">
    <location>
        <begin position="348"/>
        <end position="371"/>
    </location>
</feature>
<evidence type="ECO:0008006" key="10">
    <source>
        <dbReference type="Google" id="ProtNLM"/>
    </source>
</evidence>
<accession>A0A8T0IBZ8</accession>
<protein>
    <recommendedName>
        <fullName evidence="10">MYB transcription factor</fullName>
    </recommendedName>
</protein>
<dbReference type="SMART" id="SM00717">
    <property type="entry name" value="SANT"/>
    <property type="match status" value="2"/>
</dbReference>
<dbReference type="Gene3D" id="1.10.10.60">
    <property type="entry name" value="Homeodomain-like"/>
    <property type="match status" value="2"/>
</dbReference>
<keyword evidence="2" id="KW-0677">Repeat</keyword>
<name>A0A8T0IBZ8_CERPU</name>
<dbReference type="Pfam" id="PF00249">
    <property type="entry name" value="Myb_DNA-binding"/>
    <property type="match status" value="2"/>
</dbReference>
<dbReference type="InterPro" id="IPR015495">
    <property type="entry name" value="Myb_TF_plants"/>
</dbReference>
<reference evidence="8" key="1">
    <citation type="submission" date="2020-06" db="EMBL/GenBank/DDBJ databases">
        <title>WGS assembly of Ceratodon purpureus strain R40.</title>
        <authorList>
            <person name="Carey S.B."/>
            <person name="Jenkins J."/>
            <person name="Shu S."/>
            <person name="Lovell J.T."/>
            <person name="Sreedasyam A."/>
            <person name="Maumus F."/>
            <person name="Tiley G.P."/>
            <person name="Fernandez-Pozo N."/>
            <person name="Barry K."/>
            <person name="Chen C."/>
            <person name="Wang M."/>
            <person name="Lipzen A."/>
            <person name="Daum C."/>
            <person name="Saski C.A."/>
            <person name="Payton A.C."/>
            <person name="Mcbreen J.C."/>
            <person name="Conrad R.E."/>
            <person name="Kollar L.M."/>
            <person name="Olsson S."/>
            <person name="Huttunen S."/>
            <person name="Landis J.B."/>
            <person name="Wickett N.J."/>
            <person name="Johnson M.G."/>
            <person name="Rensing S.A."/>
            <person name="Grimwood J."/>
            <person name="Schmutz J."/>
            <person name="Mcdaniel S.F."/>
        </authorList>
    </citation>
    <scope>NUCLEOTIDE SEQUENCE</scope>
    <source>
        <strain evidence="8">R40</strain>
    </source>
</reference>
<evidence type="ECO:0000313" key="9">
    <source>
        <dbReference type="Proteomes" id="UP000822688"/>
    </source>
</evidence>
<dbReference type="GO" id="GO:0003677">
    <property type="term" value="F:DNA binding"/>
    <property type="evidence" value="ECO:0007669"/>
    <property type="project" value="UniProtKB-KW"/>
</dbReference>
<dbReference type="Proteomes" id="UP000822688">
    <property type="component" value="Chromosome 4"/>
</dbReference>
<keyword evidence="9" id="KW-1185">Reference proteome</keyword>
<proteinExistence type="predicted"/>
<feature type="compositionally biased region" description="Polar residues" evidence="5">
    <location>
        <begin position="257"/>
        <end position="285"/>
    </location>
</feature>
<feature type="compositionally biased region" description="Low complexity" evidence="5">
    <location>
        <begin position="219"/>
        <end position="248"/>
    </location>
</feature>
<dbReference type="InterPro" id="IPR001005">
    <property type="entry name" value="SANT/Myb"/>
</dbReference>
<feature type="compositionally biased region" description="Polar residues" evidence="5">
    <location>
        <begin position="351"/>
        <end position="371"/>
    </location>
</feature>
<evidence type="ECO:0000259" key="7">
    <source>
        <dbReference type="PROSITE" id="PS51294"/>
    </source>
</evidence>
<evidence type="ECO:0000256" key="2">
    <source>
        <dbReference type="ARBA" id="ARBA00022737"/>
    </source>
</evidence>
<feature type="region of interest" description="Disordered" evidence="5">
    <location>
        <begin position="207"/>
        <end position="285"/>
    </location>
</feature>